<accession>A0A1I0Q0E9</accession>
<sequence length="241" mass="27731">MKKLTSVDLSRLHHAEFGQFIVRLFEDFSNSGLNANTDEDFKRMFTNIQAQIPVYTAALDQIKANDESARMADADKIRDADLRALRDALKPYRNAKTQTEKDAYNTVKLLLNEYKNVQHASYEEETSKLNILVEKLLSSEYSFHVSALGIVKFANHLSDSNAAFNTIFARRTYQTSQQPTFDVKALRKILTHDYKQMTNYIVTLANVKDQVFYKDVLTVINNVRNYFSNIILSRNGIKKKV</sequence>
<dbReference type="EMBL" id="FOIU01000001">
    <property type="protein sequence ID" value="SEW20250.1"/>
    <property type="molecule type" value="Genomic_DNA"/>
</dbReference>
<organism evidence="1 2">
    <name type="scientific">Chryseobacterium wanjuense</name>
    <dbReference type="NCBI Taxonomy" id="356305"/>
    <lineage>
        <taxon>Bacteria</taxon>
        <taxon>Pseudomonadati</taxon>
        <taxon>Bacteroidota</taxon>
        <taxon>Flavobacteriia</taxon>
        <taxon>Flavobacteriales</taxon>
        <taxon>Weeksellaceae</taxon>
        <taxon>Chryseobacterium group</taxon>
        <taxon>Chryseobacterium</taxon>
    </lineage>
</organism>
<dbReference type="AlphaFoldDB" id="A0A1I0Q0E9"/>
<name>A0A1I0Q0E9_9FLAO</name>
<dbReference type="OrthoDB" id="2233316at2"/>
<dbReference type="Pfam" id="PF19775">
    <property type="entry name" value="DUF6261"/>
    <property type="match status" value="1"/>
</dbReference>
<proteinExistence type="predicted"/>
<dbReference type="RefSeq" id="WP_089791425.1">
    <property type="nucleotide sequence ID" value="NZ_FOIU01000001.1"/>
</dbReference>
<protein>
    <submittedName>
        <fullName evidence="1">Uncharacterized protein</fullName>
    </submittedName>
</protein>
<evidence type="ECO:0000313" key="2">
    <source>
        <dbReference type="Proteomes" id="UP000199469"/>
    </source>
</evidence>
<dbReference type="InterPro" id="IPR046228">
    <property type="entry name" value="DUF6261"/>
</dbReference>
<dbReference type="STRING" id="356305.SAMN05421841_1562"/>
<reference evidence="2" key="1">
    <citation type="submission" date="2016-10" db="EMBL/GenBank/DDBJ databases">
        <authorList>
            <person name="Varghese N."/>
            <person name="Submissions S."/>
        </authorList>
    </citation>
    <scope>NUCLEOTIDE SEQUENCE [LARGE SCALE GENOMIC DNA]</scope>
    <source>
        <strain evidence="2">DSM 17724</strain>
    </source>
</reference>
<keyword evidence="2" id="KW-1185">Reference proteome</keyword>
<evidence type="ECO:0000313" key="1">
    <source>
        <dbReference type="EMBL" id="SEW20250.1"/>
    </source>
</evidence>
<dbReference type="Proteomes" id="UP000199469">
    <property type="component" value="Unassembled WGS sequence"/>
</dbReference>
<gene>
    <name evidence="1" type="ORF">SAMN05421841_1562</name>
</gene>